<organism evidence="1">
    <name type="scientific">marine sediment metagenome</name>
    <dbReference type="NCBI Taxonomy" id="412755"/>
    <lineage>
        <taxon>unclassified sequences</taxon>
        <taxon>metagenomes</taxon>
        <taxon>ecological metagenomes</taxon>
    </lineage>
</organism>
<gene>
    <name evidence="1" type="ORF">LCGC14_1284920</name>
</gene>
<sequence length="148" mass="16360">MRVVFPAAAGAAPPVFVPYYDRTPLIVHESGATSTAFDATGTTRWTYTVPVNRRAHVGLLSCYLVFNNLATEMLRAENQIHNAVVPTTLTRILTAEVTQGTQGDKYRVAVNPDIWMAAGDLLMWRTYEQRFTGVSTHEGILNALEFDA</sequence>
<protein>
    <submittedName>
        <fullName evidence="1">Uncharacterized protein</fullName>
    </submittedName>
</protein>
<proteinExistence type="predicted"/>
<accession>A0A0F9LF66</accession>
<comment type="caution">
    <text evidence="1">The sequence shown here is derived from an EMBL/GenBank/DDBJ whole genome shotgun (WGS) entry which is preliminary data.</text>
</comment>
<name>A0A0F9LF66_9ZZZZ</name>
<reference evidence="1" key="1">
    <citation type="journal article" date="2015" name="Nature">
        <title>Complex archaea that bridge the gap between prokaryotes and eukaryotes.</title>
        <authorList>
            <person name="Spang A."/>
            <person name="Saw J.H."/>
            <person name="Jorgensen S.L."/>
            <person name="Zaremba-Niedzwiedzka K."/>
            <person name="Martijn J."/>
            <person name="Lind A.E."/>
            <person name="van Eijk R."/>
            <person name="Schleper C."/>
            <person name="Guy L."/>
            <person name="Ettema T.J."/>
        </authorList>
    </citation>
    <scope>NUCLEOTIDE SEQUENCE</scope>
</reference>
<evidence type="ECO:0000313" key="1">
    <source>
        <dbReference type="EMBL" id="KKM85846.1"/>
    </source>
</evidence>
<dbReference type="AlphaFoldDB" id="A0A0F9LF66"/>
<dbReference type="EMBL" id="LAZR01007345">
    <property type="protein sequence ID" value="KKM85846.1"/>
    <property type="molecule type" value="Genomic_DNA"/>
</dbReference>